<dbReference type="EMBL" id="VDFM01000004">
    <property type="protein sequence ID" value="MQS52457.1"/>
    <property type="molecule type" value="Genomic_DNA"/>
</dbReference>
<evidence type="ECO:0000256" key="5">
    <source>
        <dbReference type="ARBA" id="ARBA00022833"/>
    </source>
</evidence>
<keyword evidence="5" id="KW-0862">Zinc</keyword>
<dbReference type="PANTHER" id="PTHR11733">
    <property type="entry name" value="ZINC METALLOPROTEASE FAMILY M13 NEPRILYSIN-RELATED"/>
    <property type="match status" value="1"/>
</dbReference>
<dbReference type="PANTHER" id="PTHR11733:SF133">
    <property type="entry name" value="PHOSPHATE-REGULATING NEUTRAL ENDOPEPTIDASE PHEX"/>
    <property type="match status" value="1"/>
</dbReference>
<protein>
    <submittedName>
        <fullName evidence="11">M13 family metallopeptidase</fullName>
    </submittedName>
</protein>
<reference evidence="11 12" key="1">
    <citation type="journal article" date="2019" name="Syst. Appl. Microbiol.">
        <title>Polyphasic characterization of two novel Lactobacillus spp. isolated from blown salami packages: Description of Lactobacillus halodurans sp. nov. and Lactobacillus salsicarnum sp. nov.</title>
        <authorList>
            <person name="Schuster J.A."/>
            <person name="Klingl A."/>
            <person name="Vogel R.F."/>
            <person name="Ehrmann M.A."/>
        </authorList>
    </citation>
    <scope>NUCLEOTIDE SEQUENCE [LARGE SCALE GENOMIC DNA]</scope>
    <source>
        <strain evidence="11 12">TMW 1.2118</strain>
    </source>
</reference>
<accession>A0A5P0ZHB7</accession>
<dbReference type="Pfam" id="PF01431">
    <property type="entry name" value="Peptidase_M13"/>
    <property type="match status" value="1"/>
</dbReference>
<keyword evidence="2" id="KW-0645">Protease</keyword>
<comment type="caution">
    <text evidence="11">The sequence shown here is derived from an EMBL/GenBank/DDBJ whole genome shotgun (WGS) entry which is preliminary data.</text>
</comment>
<feature type="signal peptide" evidence="8">
    <location>
        <begin position="1"/>
        <end position="37"/>
    </location>
</feature>
<evidence type="ECO:0000256" key="1">
    <source>
        <dbReference type="ARBA" id="ARBA00001947"/>
    </source>
</evidence>
<dbReference type="Gene3D" id="3.40.390.10">
    <property type="entry name" value="Collagenase (Catalytic Domain)"/>
    <property type="match status" value="1"/>
</dbReference>
<dbReference type="GO" id="GO:0005886">
    <property type="term" value="C:plasma membrane"/>
    <property type="evidence" value="ECO:0007669"/>
    <property type="project" value="TreeGrafter"/>
</dbReference>
<dbReference type="InterPro" id="IPR042089">
    <property type="entry name" value="Peptidase_M13_dom_2"/>
</dbReference>
<dbReference type="SUPFAM" id="SSF55486">
    <property type="entry name" value="Metalloproteases ('zincins'), catalytic domain"/>
    <property type="match status" value="1"/>
</dbReference>
<evidence type="ECO:0000256" key="4">
    <source>
        <dbReference type="ARBA" id="ARBA00022801"/>
    </source>
</evidence>
<evidence type="ECO:0000256" key="3">
    <source>
        <dbReference type="ARBA" id="ARBA00022723"/>
    </source>
</evidence>
<comment type="cofactor">
    <cofactor evidence="1">
        <name>Zn(2+)</name>
        <dbReference type="ChEBI" id="CHEBI:29105"/>
    </cofactor>
</comment>
<evidence type="ECO:0000259" key="10">
    <source>
        <dbReference type="Pfam" id="PF05649"/>
    </source>
</evidence>
<keyword evidence="8" id="KW-0732">Signal</keyword>
<sequence>MNLSGGNIMKLHKNVLKVWMFAAVLLGATITTQTAKADTTAEPQNEKQTVTNDGNVTGIESAQKSDATSETQSDSTTNSNNTVVNNDTSSTVDSDTNWSKTNIDNPGKDYFHYVNRKWLNVAKPATGQQMGALQTAQTQMDNKVHDKFMSYVNGTVPTNDSTMLKAIEFYRQAYNSDLSNDAAFNGINQDIKTVRGLNNITDLNENLYSLMAQDISLPFGIKIDRDQNDSSLKTLYFYGATPLLLDDNGEFTDNMKTSQDTIGNYLASNAHWTFEEIQDLIINTKRFDKLLYQIQTANDRAENKLQDNYTGAGINQNGNYLPVVFSNFANISPYLDLDTLVDQLVGETPGYIYEMTPSFYNKFNRLFNADTFYMVRDWMVSKLVLNRSSYMKDLTEHDTYQNGHTKAETQSNLAYYVTSKAFAPEFSKYFGDILLSKLQASGVKQMIGNIMSSYEKEITDSTWLSDSAKDQALNKLSKMIVNVGYPSDSYGFYNDVTVDPTKSIYQNYLNLLTTEKLDRFKTYARPAVRGEWNDLSSLVTNAYYSPQDNAIYISTAFITSPFFDINQTDSQNYGALGTVIGHELSHAFDSNGSLFNGYGLFENWLTPEDLKALNQKMSTVASQYNGINYADKVISGAKVVDEALADNAGLQVSENALKATGHANIDQFFRSYATSNRVQMDKLLFDNNFAQDPHAPMPLRVNVNVSNMPDFYSTYDVQPGEGMYRDPNNRVQIWD</sequence>
<feature type="compositionally biased region" description="Polar residues" evidence="7">
    <location>
        <begin position="42"/>
        <end position="72"/>
    </location>
</feature>
<dbReference type="Gene3D" id="1.10.1380.10">
    <property type="entry name" value="Neutral endopeptidase , domain2"/>
    <property type="match status" value="1"/>
</dbReference>
<evidence type="ECO:0000256" key="6">
    <source>
        <dbReference type="ARBA" id="ARBA00023049"/>
    </source>
</evidence>
<dbReference type="Pfam" id="PF05649">
    <property type="entry name" value="Peptidase_M13_N"/>
    <property type="match status" value="1"/>
</dbReference>
<keyword evidence="3" id="KW-0479">Metal-binding</keyword>
<keyword evidence="4" id="KW-0378">Hydrolase</keyword>
<evidence type="ECO:0000259" key="9">
    <source>
        <dbReference type="Pfam" id="PF01431"/>
    </source>
</evidence>
<evidence type="ECO:0000313" key="11">
    <source>
        <dbReference type="EMBL" id="MQS52457.1"/>
    </source>
</evidence>
<dbReference type="AlphaFoldDB" id="A0A5P0ZHB7"/>
<keyword evidence="6" id="KW-0482">Metalloprotease</keyword>
<dbReference type="Proteomes" id="UP000380386">
    <property type="component" value="Unassembled WGS sequence"/>
</dbReference>
<evidence type="ECO:0000256" key="8">
    <source>
        <dbReference type="SAM" id="SignalP"/>
    </source>
</evidence>
<dbReference type="InterPro" id="IPR008753">
    <property type="entry name" value="Peptidase_M13_N"/>
</dbReference>
<feature type="region of interest" description="Disordered" evidence="7">
    <location>
        <begin position="36"/>
        <end position="101"/>
    </location>
</feature>
<dbReference type="PROSITE" id="PS51885">
    <property type="entry name" value="NEPRILYSIN"/>
    <property type="match status" value="1"/>
</dbReference>
<dbReference type="GO" id="GO:0046872">
    <property type="term" value="F:metal ion binding"/>
    <property type="evidence" value="ECO:0007669"/>
    <property type="project" value="UniProtKB-KW"/>
</dbReference>
<evidence type="ECO:0000256" key="2">
    <source>
        <dbReference type="ARBA" id="ARBA00022670"/>
    </source>
</evidence>
<gene>
    <name evidence="11" type="ORF">FHL02_05420</name>
</gene>
<dbReference type="PRINTS" id="PR00786">
    <property type="entry name" value="NEPRILYSIN"/>
</dbReference>
<evidence type="ECO:0000313" key="12">
    <source>
        <dbReference type="Proteomes" id="UP000380386"/>
    </source>
</evidence>
<feature type="domain" description="Peptidase M13 N-terminal" evidence="10">
    <location>
        <begin position="106"/>
        <end position="486"/>
    </location>
</feature>
<dbReference type="InterPro" id="IPR024079">
    <property type="entry name" value="MetalloPept_cat_dom_sf"/>
</dbReference>
<feature type="compositionally biased region" description="Low complexity" evidence="7">
    <location>
        <begin position="73"/>
        <end position="97"/>
    </location>
</feature>
<name>A0A5P0ZHB7_9LACO</name>
<dbReference type="CDD" id="cd08662">
    <property type="entry name" value="M13"/>
    <property type="match status" value="1"/>
</dbReference>
<dbReference type="OrthoDB" id="2256807at2"/>
<organism evidence="11 12">
    <name type="scientific">Companilactobacillus mishanensis</name>
    <dbReference type="NCBI Taxonomy" id="2486008"/>
    <lineage>
        <taxon>Bacteria</taxon>
        <taxon>Bacillati</taxon>
        <taxon>Bacillota</taxon>
        <taxon>Bacilli</taxon>
        <taxon>Lactobacillales</taxon>
        <taxon>Lactobacillaceae</taxon>
        <taxon>Companilactobacillus</taxon>
    </lineage>
</organism>
<dbReference type="InterPro" id="IPR018497">
    <property type="entry name" value="Peptidase_M13_C"/>
</dbReference>
<dbReference type="InterPro" id="IPR000718">
    <property type="entry name" value="Peptidase_M13"/>
</dbReference>
<proteinExistence type="predicted"/>
<feature type="domain" description="Peptidase M13 C-terminal" evidence="9">
    <location>
        <begin position="541"/>
        <end position="731"/>
    </location>
</feature>
<dbReference type="GO" id="GO:0016485">
    <property type="term" value="P:protein processing"/>
    <property type="evidence" value="ECO:0007669"/>
    <property type="project" value="TreeGrafter"/>
</dbReference>
<feature type="chain" id="PRO_5024314077" evidence="8">
    <location>
        <begin position="38"/>
        <end position="735"/>
    </location>
</feature>
<dbReference type="GO" id="GO:0004222">
    <property type="term" value="F:metalloendopeptidase activity"/>
    <property type="evidence" value="ECO:0007669"/>
    <property type="project" value="InterPro"/>
</dbReference>
<evidence type="ECO:0000256" key="7">
    <source>
        <dbReference type="SAM" id="MobiDB-lite"/>
    </source>
</evidence>